<feature type="compositionally biased region" description="Basic and acidic residues" evidence="1">
    <location>
        <begin position="326"/>
        <end position="335"/>
    </location>
</feature>
<comment type="caution">
    <text evidence="2">The sequence shown here is derived from an EMBL/GenBank/DDBJ whole genome shotgun (WGS) entry which is preliminary data.</text>
</comment>
<dbReference type="Proteomes" id="UP000186817">
    <property type="component" value="Unassembled WGS sequence"/>
</dbReference>
<feature type="region of interest" description="Disordered" evidence="1">
    <location>
        <begin position="140"/>
        <end position="238"/>
    </location>
</feature>
<feature type="region of interest" description="Disordered" evidence="1">
    <location>
        <begin position="280"/>
        <end position="458"/>
    </location>
</feature>
<gene>
    <name evidence="2" type="ORF">AK812_SmicGene36862</name>
</gene>
<evidence type="ECO:0000256" key="1">
    <source>
        <dbReference type="SAM" id="MobiDB-lite"/>
    </source>
</evidence>
<dbReference type="AlphaFoldDB" id="A0A1Q9CHZ8"/>
<keyword evidence="3" id="KW-1185">Reference proteome</keyword>
<protein>
    <submittedName>
        <fullName evidence="2">Uncharacterized protein</fullName>
    </submittedName>
</protein>
<feature type="compositionally biased region" description="Acidic residues" evidence="1">
    <location>
        <begin position="284"/>
        <end position="294"/>
    </location>
</feature>
<feature type="compositionally biased region" description="Basic residues" evidence="1">
    <location>
        <begin position="300"/>
        <end position="324"/>
    </location>
</feature>
<evidence type="ECO:0000313" key="3">
    <source>
        <dbReference type="Proteomes" id="UP000186817"/>
    </source>
</evidence>
<name>A0A1Q9CHZ8_SYMMI</name>
<accession>A0A1Q9CHZ8</accession>
<sequence length="561" mass="62009">MPATKPNGRTVLFLKELYKSFLSDRLFLEQRLQAICKENGIGPKKLARCLKRGVPVNFSFVDVTGISVTEADATSKIELNAVNFEFLQNYLGLFPQIPTAKESEVQQGPGAAADDDDDDLIIVEPHVNPLVEIEISEECSGAVHERDEEVSGASPASSKKKKKRLQKSEETEQVCPASSKKKTPQKSEETEQVSGPASNKKKKKRQKSEETETGPASFAVAADRAGGGHHASSIDDSQVFYARGDALVKDVEKESGPLHTEILKAVITGDIVQRTLRKNIRENCDDDNADGDKEEDSKKPRAKSKAKAKAKAATKSKAKAKSKPQPKIERSHEDVMSDAAELEKEEELELSKVQEEEDADGASKVKKAKGKSKKSKANKATMDAEDKPGKPVKRKLDFDEEVQEPEWAEDEAEEGAKLWDHMDIGESMPEEKAAPEAKGKGKKKKKMATPEKEQPATKEQVLKDLRQLRLLDTSMQIPLDWAERSSFTLAADPKVFENDDGMGISTIGVLFNGAFYVSPVTEQRLEFVNEHARLERKLEANLKHGVHISWEKGNLGDVQEK</sequence>
<proteinExistence type="predicted"/>
<organism evidence="2 3">
    <name type="scientific">Symbiodinium microadriaticum</name>
    <name type="common">Dinoflagellate</name>
    <name type="synonym">Zooxanthella microadriatica</name>
    <dbReference type="NCBI Taxonomy" id="2951"/>
    <lineage>
        <taxon>Eukaryota</taxon>
        <taxon>Sar</taxon>
        <taxon>Alveolata</taxon>
        <taxon>Dinophyceae</taxon>
        <taxon>Suessiales</taxon>
        <taxon>Symbiodiniaceae</taxon>
        <taxon>Symbiodinium</taxon>
    </lineage>
</organism>
<feature type="compositionally biased region" description="Basic and acidic residues" evidence="1">
    <location>
        <begin position="414"/>
        <end position="439"/>
    </location>
</feature>
<dbReference type="EMBL" id="LSRX01001189">
    <property type="protein sequence ID" value="OLP82477.1"/>
    <property type="molecule type" value="Genomic_DNA"/>
</dbReference>
<evidence type="ECO:0000313" key="2">
    <source>
        <dbReference type="EMBL" id="OLP82477.1"/>
    </source>
</evidence>
<reference evidence="2 3" key="1">
    <citation type="submission" date="2016-02" db="EMBL/GenBank/DDBJ databases">
        <title>Genome analysis of coral dinoflagellate symbionts highlights evolutionary adaptations to a symbiotic lifestyle.</title>
        <authorList>
            <person name="Aranda M."/>
            <person name="Li Y."/>
            <person name="Liew Y.J."/>
            <person name="Baumgarten S."/>
            <person name="Simakov O."/>
            <person name="Wilson M."/>
            <person name="Piel J."/>
            <person name="Ashoor H."/>
            <person name="Bougouffa S."/>
            <person name="Bajic V.B."/>
            <person name="Ryu T."/>
            <person name="Ravasi T."/>
            <person name="Bayer T."/>
            <person name="Micklem G."/>
            <person name="Kim H."/>
            <person name="Bhak J."/>
            <person name="Lajeunesse T.C."/>
            <person name="Voolstra C.R."/>
        </authorList>
    </citation>
    <scope>NUCLEOTIDE SEQUENCE [LARGE SCALE GENOMIC DNA]</scope>
    <source>
        <strain evidence="2 3">CCMP2467</strain>
    </source>
</reference>
<feature type="compositionally biased region" description="Basic and acidic residues" evidence="1">
    <location>
        <begin position="448"/>
        <end position="458"/>
    </location>
</feature>
<feature type="compositionally biased region" description="Basic and acidic residues" evidence="1">
    <location>
        <begin position="382"/>
        <end position="397"/>
    </location>
</feature>
<feature type="compositionally biased region" description="Basic residues" evidence="1">
    <location>
        <begin position="364"/>
        <end position="377"/>
    </location>
</feature>
<feature type="compositionally biased region" description="Acidic residues" evidence="1">
    <location>
        <begin position="398"/>
        <end position="413"/>
    </location>
</feature>
<dbReference type="OrthoDB" id="10418280at2759"/>